<dbReference type="Proteomes" id="UP000231987">
    <property type="component" value="Unassembled WGS sequence"/>
</dbReference>
<evidence type="ECO:0000313" key="2">
    <source>
        <dbReference type="EMBL" id="PJR10717.1"/>
    </source>
</evidence>
<comment type="caution">
    <text evidence="2">The sequence shown here is derived from an EMBL/GenBank/DDBJ whole genome shotgun (WGS) entry which is preliminary data.</text>
</comment>
<accession>A0A2J0YVA8</accession>
<protein>
    <submittedName>
        <fullName evidence="2">Uncharacterized protein</fullName>
    </submittedName>
</protein>
<proteinExistence type="predicted"/>
<feature type="region of interest" description="Disordered" evidence="1">
    <location>
        <begin position="1"/>
        <end position="64"/>
    </location>
</feature>
<evidence type="ECO:0000256" key="1">
    <source>
        <dbReference type="SAM" id="MobiDB-lite"/>
    </source>
</evidence>
<organism evidence="2 3">
    <name type="scientific">Rhizobium meliloti</name>
    <name type="common">Ensifer meliloti</name>
    <name type="synonym">Sinorhizobium meliloti</name>
    <dbReference type="NCBI Taxonomy" id="382"/>
    <lineage>
        <taxon>Bacteria</taxon>
        <taxon>Pseudomonadati</taxon>
        <taxon>Pseudomonadota</taxon>
        <taxon>Alphaproteobacteria</taxon>
        <taxon>Hyphomicrobiales</taxon>
        <taxon>Rhizobiaceae</taxon>
        <taxon>Sinorhizobium/Ensifer group</taxon>
        <taxon>Sinorhizobium</taxon>
    </lineage>
</organism>
<evidence type="ECO:0000313" key="3">
    <source>
        <dbReference type="Proteomes" id="UP000231987"/>
    </source>
</evidence>
<name>A0A2J0YVA8_RHIML</name>
<sequence length="64" mass="7112">MSLLHRTLLGKRLPPANQASGISKCHITQPPRAPSERVRANLATDAPPLLITHRRPQDAQSRNR</sequence>
<gene>
    <name evidence="2" type="ORF">CEJ86_28395</name>
</gene>
<dbReference type="AlphaFoldDB" id="A0A2J0YVA8"/>
<dbReference type="EMBL" id="NJGD01000021">
    <property type="protein sequence ID" value="PJR10717.1"/>
    <property type="molecule type" value="Genomic_DNA"/>
</dbReference>
<reference evidence="2 3" key="1">
    <citation type="submission" date="2017-06" db="EMBL/GenBank/DDBJ databases">
        <title>Ensifer strains isolated from leguminous trees and herbs display diverse denitrification phenotypes with some acting as strong N2O sinks.</title>
        <authorList>
            <person name="Woliy K."/>
            <person name="Mania D."/>
            <person name="Bakken L.R."/>
            <person name="Frostegard A."/>
        </authorList>
    </citation>
    <scope>NUCLEOTIDE SEQUENCE [LARGE SCALE GENOMIC DNA]</scope>
    <source>
        <strain evidence="2 3">AC50a</strain>
    </source>
</reference>